<protein>
    <submittedName>
        <fullName evidence="1">Uncharacterized protein</fullName>
    </submittedName>
</protein>
<proteinExistence type="predicted"/>
<dbReference type="AlphaFoldDB" id="A0A545V2R4"/>
<gene>
    <name evidence="1" type="ORF">IF1G_05822</name>
</gene>
<dbReference type="Proteomes" id="UP000315783">
    <property type="component" value="Unassembled WGS sequence"/>
</dbReference>
<sequence length="172" mass="19244">MHKPDYQFRWVTGGGGEEPGIWAHFVARRRGQPVRARSARHDRRPSRRMCGKLALGGASLQHPTHPTTHDTPRQANKQASKHIWLQLPHTAKNFVPPNVGPSQPGCASLRIATDHVVSPRHSCFPRFLSAQPCTLLVLFRLTDGSWPTIPLFQRHDLGLAVHCAVRRTELVA</sequence>
<organism evidence="1 2">
    <name type="scientific">Cordyceps javanica</name>
    <dbReference type="NCBI Taxonomy" id="43265"/>
    <lineage>
        <taxon>Eukaryota</taxon>
        <taxon>Fungi</taxon>
        <taxon>Dikarya</taxon>
        <taxon>Ascomycota</taxon>
        <taxon>Pezizomycotina</taxon>
        <taxon>Sordariomycetes</taxon>
        <taxon>Hypocreomycetidae</taxon>
        <taxon>Hypocreales</taxon>
        <taxon>Cordycipitaceae</taxon>
        <taxon>Cordyceps</taxon>
    </lineage>
</organism>
<reference evidence="1 2" key="1">
    <citation type="journal article" date="2019" name="Appl. Microbiol. Biotechnol.">
        <title>Genome sequence of Isaria javanica and comparative genome analysis insights into family S53 peptidase evolution in fungal entomopathogens.</title>
        <authorList>
            <person name="Lin R."/>
            <person name="Zhang X."/>
            <person name="Xin B."/>
            <person name="Zou M."/>
            <person name="Gao Y."/>
            <person name="Qin F."/>
            <person name="Hu Q."/>
            <person name="Xie B."/>
            <person name="Cheng X."/>
        </authorList>
    </citation>
    <scope>NUCLEOTIDE SEQUENCE [LARGE SCALE GENOMIC DNA]</scope>
    <source>
        <strain evidence="1 2">IJ1G</strain>
    </source>
</reference>
<keyword evidence="2" id="KW-1185">Reference proteome</keyword>
<accession>A0A545V2R4</accession>
<name>A0A545V2R4_9HYPO</name>
<evidence type="ECO:0000313" key="2">
    <source>
        <dbReference type="Proteomes" id="UP000315783"/>
    </source>
</evidence>
<evidence type="ECO:0000313" key="1">
    <source>
        <dbReference type="EMBL" id="TQV95993.1"/>
    </source>
</evidence>
<comment type="caution">
    <text evidence="1">The sequence shown here is derived from an EMBL/GenBank/DDBJ whole genome shotgun (WGS) entry which is preliminary data.</text>
</comment>
<dbReference type="EMBL" id="SPUK01000007">
    <property type="protein sequence ID" value="TQV95993.1"/>
    <property type="molecule type" value="Genomic_DNA"/>
</dbReference>